<keyword evidence="2" id="KW-1185">Reference proteome</keyword>
<sequence length="527" mass="59879">MSQRLNMWSMMLLISVCGVCYTKGEYTPFVNIQRRQIKGMNVDGFAQFLGVPYADIDKNNPFGPAKPHPGLDDLDATESKKCPQIENKKVVGTLDCLTLNIYVPIIANKNSFPVMVFIRGDYKPVRTGPDDGSFSNLLHRDVMVVEIIYRVDLYGFICLDIPAAPGNQGLKDQVLALRWIKTHIKAFQGNPDEITIFGAGLGGDFVSLHLLSLSEKLFHRAIIQSGSALSPLWAKKPLRNNSLLKLANELGSKTSDIREALKYLSSISPDKILTKETYINDIGTNPCIEKKFKGVENFITQHPRNITTSKAGTIPVIIGYNDDEAAVFVNMIKDENIPLYKFADILMFENLEKNVAAEEDIRHFYIGDEEITKNVKQQLTNFVSDFFYGVPSQRMVDLLLKNRAKTVYRYIFSYMGERNLIKKNHNLNCNGATHGDELGYILNYKMFSKPTPQDQLMIYRMTNMWANFAKFGNPIPKATNLLPIVWNVTTKDNLYLDINSNLSMKVLPTHKRMAFWVMFDKFYGEKK</sequence>
<evidence type="ECO:0000313" key="1">
    <source>
        <dbReference type="EMBL" id="KAJ8714148.1"/>
    </source>
</evidence>
<dbReference type="EMBL" id="CM056796">
    <property type="protein sequence ID" value="KAJ8714148.1"/>
    <property type="molecule type" value="Genomic_DNA"/>
</dbReference>
<organism evidence="1 2">
    <name type="scientific">Mythimna loreyi</name>
    <dbReference type="NCBI Taxonomy" id="667449"/>
    <lineage>
        <taxon>Eukaryota</taxon>
        <taxon>Metazoa</taxon>
        <taxon>Ecdysozoa</taxon>
        <taxon>Arthropoda</taxon>
        <taxon>Hexapoda</taxon>
        <taxon>Insecta</taxon>
        <taxon>Pterygota</taxon>
        <taxon>Neoptera</taxon>
        <taxon>Endopterygota</taxon>
        <taxon>Lepidoptera</taxon>
        <taxon>Glossata</taxon>
        <taxon>Ditrysia</taxon>
        <taxon>Noctuoidea</taxon>
        <taxon>Noctuidae</taxon>
        <taxon>Noctuinae</taxon>
        <taxon>Hadenini</taxon>
        <taxon>Mythimna</taxon>
    </lineage>
</organism>
<proteinExistence type="predicted"/>
<evidence type="ECO:0000313" key="2">
    <source>
        <dbReference type="Proteomes" id="UP001231649"/>
    </source>
</evidence>
<accession>A0ACC2QEK9</accession>
<reference evidence="1" key="1">
    <citation type="submission" date="2023-03" db="EMBL/GenBank/DDBJ databases">
        <title>Chromosome-level genomes of two armyworms, Mythimna separata and Mythimna loreyi, provide insights into the biosynthesis and reception of sex pheromones.</title>
        <authorList>
            <person name="Zhao H."/>
        </authorList>
    </citation>
    <scope>NUCLEOTIDE SEQUENCE</scope>
    <source>
        <strain evidence="1">BeijingLab</strain>
    </source>
</reference>
<gene>
    <name evidence="1" type="ORF">PYW08_007768</name>
</gene>
<comment type="caution">
    <text evidence="1">The sequence shown here is derived from an EMBL/GenBank/DDBJ whole genome shotgun (WGS) entry which is preliminary data.</text>
</comment>
<dbReference type="Proteomes" id="UP001231649">
    <property type="component" value="Chromosome 20"/>
</dbReference>
<protein>
    <submittedName>
        <fullName evidence="1">Uncharacterized protein</fullName>
    </submittedName>
</protein>
<name>A0ACC2QEK9_9NEOP</name>